<dbReference type="RefSeq" id="WP_058021049.1">
    <property type="nucleotide sequence ID" value="NZ_CP013189.1"/>
</dbReference>
<dbReference type="SUPFAM" id="SSF48537">
    <property type="entry name" value="Phospholipase C/P1 nuclease"/>
    <property type="match status" value="1"/>
</dbReference>
<dbReference type="GO" id="GO:0016788">
    <property type="term" value="F:hydrolase activity, acting on ester bonds"/>
    <property type="evidence" value="ECO:0007669"/>
    <property type="project" value="InterPro"/>
</dbReference>
<proteinExistence type="predicted"/>
<gene>
    <name evidence="8" type="ORF">PS2015_845</name>
</gene>
<evidence type="ECO:0000256" key="3">
    <source>
        <dbReference type="ARBA" id="ARBA00022759"/>
    </source>
</evidence>
<dbReference type="GO" id="GO:0006308">
    <property type="term" value="P:DNA catabolic process"/>
    <property type="evidence" value="ECO:0007669"/>
    <property type="project" value="InterPro"/>
</dbReference>
<evidence type="ECO:0000256" key="4">
    <source>
        <dbReference type="ARBA" id="ARBA00022801"/>
    </source>
</evidence>
<dbReference type="GO" id="GO:0004519">
    <property type="term" value="F:endonuclease activity"/>
    <property type="evidence" value="ECO:0007669"/>
    <property type="project" value="UniProtKB-KW"/>
</dbReference>
<evidence type="ECO:0008006" key="10">
    <source>
        <dbReference type="Google" id="ProtNLM"/>
    </source>
</evidence>
<feature type="chain" id="PRO_5006601401" description="S1/P1 Nuclease" evidence="7">
    <location>
        <begin position="23"/>
        <end position="325"/>
    </location>
</feature>
<keyword evidence="9" id="KW-1185">Reference proteome</keyword>
<dbReference type="InterPro" id="IPR008947">
    <property type="entry name" value="PLipase_C/P1_nuclease_dom_sf"/>
</dbReference>
<evidence type="ECO:0000256" key="1">
    <source>
        <dbReference type="ARBA" id="ARBA00022722"/>
    </source>
</evidence>
<keyword evidence="7" id="KW-0732">Signal</keyword>
<evidence type="ECO:0000313" key="8">
    <source>
        <dbReference type="EMBL" id="ALO45517.1"/>
    </source>
</evidence>
<name>A0A0S2KB15_9GAMM</name>
<dbReference type="Proteomes" id="UP000065641">
    <property type="component" value="Chromosome"/>
</dbReference>
<keyword evidence="5" id="KW-1015">Disulfide bond</keyword>
<dbReference type="CDD" id="cd11010">
    <property type="entry name" value="S1-P1_nuclease"/>
    <property type="match status" value="1"/>
</dbReference>
<keyword evidence="1" id="KW-0540">Nuclease</keyword>
<dbReference type="InterPro" id="IPR003154">
    <property type="entry name" value="S1/P1nuclease"/>
</dbReference>
<dbReference type="STRING" id="1249552.PS2015_845"/>
<dbReference type="PANTHER" id="PTHR33146">
    <property type="entry name" value="ENDONUCLEASE 4"/>
    <property type="match status" value="1"/>
</dbReference>
<dbReference type="KEGG" id="pspi:PS2015_845"/>
<feature type="signal peptide" evidence="7">
    <location>
        <begin position="1"/>
        <end position="22"/>
    </location>
</feature>
<keyword evidence="4" id="KW-0378">Hydrolase</keyword>
<keyword evidence="3" id="KW-0255">Endonuclease</keyword>
<evidence type="ECO:0000256" key="2">
    <source>
        <dbReference type="ARBA" id="ARBA00022723"/>
    </source>
</evidence>
<sequence precursor="true">MFPNRLASLFCLVLLLPVNVQAWDALGHRLTAYLAYDQMNDTEQSHWISILQAHPRFQQDFVDAMPADIARLGQAEQQRWQFGQAAIWPDIARGFQGFDQRRFHFPNRHWIDGTWVRDDVPLQGNIYLNMDALPEQTGPANDEITQHSDADNVLTGLVYARYALITQTSPEERAIALSWLLHLIGDIHQPLHTGALFTPNLFPEGDRGGNLTRVDGSNLHAIWDQALRGPSLNRNLAELRAIAAQLDDSFAFEPGQWMLESREILHADVYPDNVIANIQRSDNTGNQLGSMQLRDTYREAMREQALQRVAEAGHRILGTLLNLPR</sequence>
<keyword evidence="2" id="KW-0479">Metal-binding</keyword>
<organism evidence="8 9">
    <name type="scientific">Pseudohongiella spirulinae</name>
    <dbReference type="NCBI Taxonomy" id="1249552"/>
    <lineage>
        <taxon>Bacteria</taxon>
        <taxon>Pseudomonadati</taxon>
        <taxon>Pseudomonadota</taxon>
        <taxon>Gammaproteobacteria</taxon>
        <taxon>Pseudomonadales</taxon>
        <taxon>Pseudohongiellaceae</taxon>
        <taxon>Pseudohongiella</taxon>
    </lineage>
</organism>
<dbReference type="EMBL" id="CP013189">
    <property type="protein sequence ID" value="ALO45517.1"/>
    <property type="molecule type" value="Genomic_DNA"/>
</dbReference>
<evidence type="ECO:0000256" key="7">
    <source>
        <dbReference type="SAM" id="SignalP"/>
    </source>
</evidence>
<dbReference type="Gene3D" id="1.10.575.10">
    <property type="entry name" value="P1 Nuclease"/>
    <property type="match status" value="1"/>
</dbReference>
<dbReference type="OrthoDB" id="267579at2"/>
<accession>A0A0S2KB15</accession>
<reference evidence="8 9" key="1">
    <citation type="submission" date="2015-11" db="EMBL/GenBank/DDBJ databases">
        <authorList>
            <person name="Zhang Y."/>
            <person name="Guo Z."/>
        </authorList>
    </citation>
    <scope>NUCLEOTIDE SEQUENCE [LARGE SCALE GENOMIC DNA]</scope>
    <source>
        <strain evidence="8 9">KCTC 32221</strain>
    </source>
</reference>
<dbReference type="AlphaFoldDB" id="A0A0S2KB15"/>
<evidence type="ECO:0000313" key="9">
    <source>
        <dbReference type="Proteomes" id="UP000065641"/>
    </source>
</evidence>
<keyword evidence="6" id="KW-0325">Glycoprotein</keyword>
<protein>
    <recommendedName>
        <fullName evidence="10">S1/P1 Nuclease</fullName>
    </recommendedName>
</protein>
<dbReference type="Pfam" id="PF02265">
    <property type="entry name" value="S1-P1_nuclease"/>
    <property type="match status" value="1"/>
</dbReference>
<dbReference type="GO" id="GO:0046872">
    <property type="term" value="F:metal ion binding"/>
    <property type="evidence" value="ECO:0007669"/>
    <property type="project" value="UniProtKB-KW"/>
</dbReference>
<dbReference type="GO" id="GO:0003676">
    <property type="term" value="F:nucleic acid binding"/>
    <property type="evidence" value="ECO:0007669"/>
    <property type="project" value="InterPro"/>
</dbReference>
<dbReference type="PANTHER" id="PTHR33146:SF10">
    <property type="entry name" value="STRAND-SPECIFIC NUCLEASE, PUTATIVE-RELATED"/>
    <property type="match status" value="1"/>
</dbReference>
<evidence type="ECO:0000256" key="6">
    <source>
        <dbReference type="ARBA" id="ARBA00023180"/>
    </source>
</evidence>
<evidence type="ECO:0000256" key="5">
    <source>
        <dbReference type="ARBA" id="ARBA00023157"/>
    </source>
</evidence>